<comment type="caution">
    <text evidence="3">The sequence shown here is derived from an EMBL/GenBank/DDBJ whole genome shotgun (WGS) entry which is preliminary data.</text>
</comment>
<dbReference type="PANTHER" id="PTHR37490:SF1">
    <property type="entry name" value="GLYCOSYLTRANSFERASE 2-LIKE DOMAIN-CONTAINING PROTEIN"/>
    <property type="match status" value="1"/>
</dbReference>
<keyword evidence="2" id="KW-0472">Membrane</keyword>
<dbReference type="AlphaFoldDB" id="A0AAV9XRL3"/>
<sequence>MAIRKLKVMKSDYNIFFVILVAISILGILSFLRSTAHENFSQKSTIPKIISTAALSSTSHNIQIETPDVEIISQSASPPAEQWNLDIVIAHYDEDLQGLRKLLRKIQRIKSVKELSRRVFLYTKNKRYSNSTASITHYLNITNTIYLPNEGREGGTYLHHIINNYNTLPHHTLFMQAAPHERGVFLKTLRDYFFEDTGVLSLAPYATCECGYCQDPWNDLKWNRITEIYTLARQSFCPSKGLLLSITGQIVVSREHIRSTKLENYQKIYDTLKYGMGMDPLPYWIDPPEVSSNPFFGHALERSWMILFDCVKPELTYTCKPTRRKGHLRRESCQCINRKDTGDESTSSGPGAGTVTVGASF</sequence>
<dbReference type="Proteomes" id="UP001365542">
    <property type="component" value="Unassembled WGS sequence"/>
</dbReference>
<keyword evidence="4" id="KW-1185">Reference proteome</keyword>
<evidence type="ECO:0000313" key="4">
    <source>
        <dbReference type="Proteomes" id="UP001365542"/>
    </source>
</evidence>
<accession>A0AAV9XRL3</accession>
<gene>
    <name evidence="3" type="ORF">TWF694_001279</name>
</gene>
<feature type="region of interest" description="Disordered" evidence="1">
    <location>
        <begin position="339"/>
        <end position="361"/>
    </location>
</feature>
<evidence type="ECO:0000256" key="1">
    <source>
        <dbReference type="SAM" id="MobiDB-lite"/>
    </source>
</evidence>
<feature type="transmembrane region" description="Helical" evidence="2">
    <location>
        <begin position="12"/>
        <end position="32"/>
    </location>
</feature>
<organism evidence="3 4">
    <name type="scientific">Orbilia ellipsospora</name>
    <dbReference type="NCBI Taxonomy" id="2528407"/>
    <lineage>
        <taxon>Eukaryota</taxon>
        <taxon>Fungi</taxon>
        <taxon>Dikarya</taxon>
        <taxon>Ascomycota</taxon>
        <taxon>Pezizomycotina</taxon>
        <taxon>Orbiliomycetes</taxon>
        <taxon>Orbiliales</taxon>
        <taxon>Orbiliaceae</taxon>
        <taxon>Orbilia</taxon>
    </lineage>
</organism>
<dbReference type="EMBL" id="JAVHJO010000001">
    <property type="protein sequence ID" value="KAK6544591.1"/>
    <property type="molecule type" value="Genomic_DNA"/>
</dbReference>
<name>A0AAV9XRL3_9PEZI</name>
<keyword evidence="2" id="KW-1133">Transmembrane helix</keyword>
<keyword evidence="2" id="KW-0812">Transmembrane</keyword>
<reference evidence="3 4" key="1">
    <citation type="submission" date="2019-10" db="EMBL/GenBank/DDBJ databases">
        <authorList>
            <person name="Palmer J.M."/>
        </authorList>
    </citation>
    <scope>NUCLEOTIDE SEQUENCE [LARGE SCALE GENOMIC DNA]</scope>
    <source>
        <strain evidence="3 4">TWF694</strain>
    </source>
</reference>
<proteinExistence type="predicted"/>
<protein>
    <submittedName>
        <fullName evidence="3">Uncharacterized protein</fullName>
    </submittedName>
</protein>
<dbReference type="PANTHER" id="PTHR37490">
    <property type="entry name" value="EXPRESSED PROTEIN"/>
    <property type="match status" value="1"/>
</dbReference>
<evidence type="ECO:0000256" key="2">
    <source>
        <dbReference type="SAM" id="Phobius"/>
    </source>
</evidence>
<evidence type="ECO:0000313" key="3">
    <source>
        <dbReference type="EMBL" id="KAK6544591.1"/>
    </source>
</evidence>